<accession>A0A917W2P3</accession>
<dbReference type="Gene3D" id="1.10.3230.30">
    <property type="entry name" value="Phage gp6-like head-tail connector protein"/>
    <property type="match status" value="1"/>
</dbReference>
<organism evidence="1 2">
    <name type="scientific">Sporolactobacillus putidus</name>
    <dbReference type="NCBI Taxonomy" id="492735"/>
    <lineage>
        <taxon>Bacteria</taxon>
        <taxon>Bacillati</taxon>
        <taxon>Bacillota</taxon>
        <taxon>Bacilli</taxon>
        <taxon>Bacillales</taxon>
        <taxon>Sporolactobacillaceae</taxon>
        <taxon>Sporolactobacillus</taxon>
    </lineage>
</organism>
<reference evidence="1" key="2">
    <citation type="submission" date="2020-09" db="EMBL/GenBank/DDBJ databases">
        <authorList>
            <person name="Sun Q."/>
            <person name="Ohkuma M."/>
        </authorList>
    </citation>
    <scope>NUCLEOTIDE SEQUENCE</scope>
    <source>
        <strain evidence="1">JCM 15325</strain>
    </source>
</reference>
<keyword evidence="2" id="KW-1185">Reference proteome</keyword>
<dbReference type="NCBIfam" id="TIGR01560">
    <property type="entry name" value="put_DNA_pack"/>
    <property type="match status" value="1"/>
</dbReference>
<dbReference type="Proteomes" id="UP000654670">
    <property type="component" value="Unassembled WGS sequence"/>
</dbReference>
<dbReference type="CDD" id="cd08054">
    <property type="entry name" value="gp6"/>
    <property type="match status" value="1"/>
</dbReference>
<gene>
    <name evidence="1" type="ORF">GCM10007968_19990</name>
</gene>
<comment type="caution">
    <text evidence="1">The sequence shown here is derived from an EMBL/GenBank/DDBJ whole genome shotgun (WGS) entry which is preliminary data.</text>
</comment>
<dbReference type="InterPro" id="IPR021146">
    <property type="entry name" value="Phage_gp6-like_head-tail"/>
</dbReference>
<evidence type="ECO:0008006" key="3">
    <source>
        <dbReference type="Google" id="ProtNLM"/>
    </source>
</evidence>
<protein>
    <recommendedName>
        <fullName evidence="3">Phage gp6-like head-tail connector protein</fullName>
    </recommendedName>
</protein>
<dbReference type="RefSeq" id="WP_188802961.1">
    <property type="nucleotide sequence ID" value="NZ_BMOK01000007.1"/>
</dbReference>
<dbReference type="EMBL" id="BMOK01000007">
    <property type="protein sequence ID" value="GGL55881.1"/>
    <property type="molecule type" value="Genomic_DNA"/>
</dbReference>
<dbReference type="InterPro" id="IPR006450">
    <property type="entry name" value="Phage_HK97_gp6-like"/>
</dbReference>
<reference evidence="1" key="1">
    <citation type="journal article" date="2014" name="Int. J. Syst. Evol. Microbiol.">
        <title>Complete genome sequence of Corynebacterium casei LMG S-19264T (=DSM 44701T), isolated from a smear-ripened cheese.</title>
        <authorList>
            <consortium name="US DOE Joint Genome Institute (JGI-PGF)"/>
            <person name="Walter F."/>
            <person name="Albersmeier A."/>
            <person name="Kalinowski J."/>
            <person name="Ruckert C."/>
        </authorList>
    </citation>
    <scope>NUCLEOTIDE SEQUENCE</scope>
    <source>
        <strain evidence="1">JCM 15325</strain>
    </source>
</reference>
<sequence length="112" mass="12533">MPLTVDTLKSQLRIDSTDDDAFISELLAEAQDYIIHSVDSTQDISVYETHLMFDRACALLVGHWYFNRQQSYTASRMLPLDIPFGVTEIISMLRGIMIITPDPTTTSTGGGF</sequence>
<dbReference type="AlphaFoldDB" id="A0A917W2P3"/>
<proteinExistence type="predicted"/>
<dbReference type="Pfam" id="PF05135">
    <property type="entry name" value="Phage_connect_1"/>
    <property type="match status" value="1"/>
</dbReference>
<evidence type="ECO:0000313" key="1">
    <source>
        <dbReference type="EMBL" id="GGL55881.1"/>
    </source>
</evidence>
<evidence type="ECO:0000313" key="2">
    <source>
        <dbReference type="Proteomes" id="UP000654670"/>
    </source>
</evidence>
<name>A0A917W2P3_9BACL</name>